<dbReference type="Gene3D" id="3.40.50.2000">
    <property type="entry name" value="Glycogen Phosphorylase B"/>
    <property type="match status" value="2"/>
</dbReference>
<dbReference type="CDD" id="cd03801">
    <property type="entry name" value="GT4_PimA-like"/>
    <property type="match status" value="1"/>
</dbReference>
<dbReference type="Pfam" id="PF00534">
    <property type="entry name" value="Glycos_transf_1"/>
    <property type="match status" value="1"/>
</dbReference>
<organism evidence="3 4">
    <name type="scientific">Candidatus Doudnabacteria bacterium RIFCSPHIGHO2_01_FULL_50_11</name>
    <dbReference type="NCBI Taxonomy" id="1817828"/>
    <lineage>
        <taxon>Bacteria</taxon>
        <taxon>Candidatus Doudnaibacteriota</taxon>
    </lineage>
</organism>
<dbReference type="GO" id="GO:0016757">
    <property type="term" value="F:glycosyltransferase activity"/>
    <property type="evidence" value="ECO:0007669"/>
    <property type="project" value="InterPro"/>
</dbReference>
<name>A0A1F5PFB3_9BACT</name>
<dbReference type="EMBL" id="MFEO01000032">
    <property type="protein sequence ID" value="OGE88593.1"/>
    <property type="molecule type" value="Genomic_DNA"/>
</dbReference>
<dbReference type="Proteomes" id="UP000178377">
    <property type="component" value="Unassembled WGS sequence"/>
</dbReference>
<dbReference type="InterPro" id="IPR028098">
    <property type="entry name" value="Glyco_trans_4-like_N"/>
</dbReference>
<sequence>MKVVIASGTYPPELGGMATFVENFARRLHAQGIEVSVVAYGKEDSSVSQPFLVRTVRRGRFVFMRYLRYLLVLFAHAKKSDLVYAQDLVSSGLPAACVSLLVRKQLVIRLGGDFLWEKRVEQGKTQAPLRIYYEQSKDAIEQFYLMLYRFVLSRARLIIFNTEFQAGLYRRYFKIAADKISVVNNPFVTVSIPRSEVKKRIVYAGRFIQLKNIELLLKAYAQLSPQARLVLIGEGPRHDQLAASASALGIADRIDILPPMNREALLRYLAASQLAVVPSLTELNPNLVLESLSVGTPVLLSSENGLPPTVRQHVQEFDPTSISSLREALREALDPIKDTRRAEDWRHIEYAFTWDDLTQRHLELFKQLVK</sequence>
<reference evidence="3 4" key="1">
    <citation type="journal article" date="2016" name="Nat. Commun.">
        <title>Thousands of microbial genomes shed light on interconnected biogeochemical processes in an aquifer system.</title>
        <authorList>
            <person name="Anantharaman K."/>
            <person name="Brown C.T."/>
            <person name="Hug L.A."/>
            <person name="Sharon I."/>
            <person name="Castelle C.J."/>
            <person name="Probst A.J."/>
            <person name="Thomas B.C."/>
            <person name="Singh A."/>
            <person name="Wilkins M.J."/>
            <person name="Karaoz U."/>
            <person name="Brodie E.L."/>
            <person name="Williams K.H."/>
            <person name="Hubbard S.S."/>
            <person name="Banfield J.F."/>
        </authorList>
    </citation>
    <scope>NUCLEOTIDE SEQUENCE [LARGE SCALE GENOMIC DNA]</scope>
</reference>
<dbReference type="PANTHER" id="PTHR45947:SF3">
    <property type="entry name" value="SULFOQUINOVOSYL TRANSFERASE SQD2"/>
    <property type="match status" value="1"/>
</dbReference>
<dbReference type="PANTHER" id="PTHR45947">
    <property type="entry name" value="SULFOQUINOVOSYL TRANSFERASE SQD2"/>
    <property type="match status" value="1"/>
</dbReference>
<comment type="caution">
    <text evidence="3">The sequence shown here is derived from an EMBL/GenBank/DDBJ whole genome shotgun (WGS) entry which is preliminary data.</text>
</comment>
<evidence type="ECO:0000259" key="2">
    <source>
        <dbReference type="Pfam" id="PF13439"/>
    </source>
</evidence>
<dbReference type="STRING" id="1817828.A2722_03175"/>
<evidence type="ECO:0008006" key="5">
    <source>
        <dbReference type="Google" id="ProtNLM"/>
    </source>
</evidence>
<dbReference type="InterPro" id="IPR050194">
    <property type="entry name" value="Glycosyltransferase_grp1"/>
</dbReference>
<feature type="domain" description="Glycosyl transferase family 1" evidence="1">
    <location>
        <begin position="195"/>
        <end position="334"/>
    </location>
</feature>
<evidence type="ECO:0000313" key="4">
    <source>
        <dbReference type="Proteomes" id="UP000178377"/>
    </source>
</evidence>
<dbReference type="InterPro" id="IPR001296">
    <property type="entry name" value="Glyco_trans_1"/>
</dbReference>
<evidence type="ECO:0000259" key="1">
    <source>
        <dbReference type="Pfam" id="PF00534"/>
    </source>
</evidence>
<dbReference type="Pfam" id="PF13439">
    <property type="entry name" value="Glyco_transf_4"/>
    <property type="match status" value="1"/>
</dbReference>
<dbReference type="AlphaFoldDB" id="A0A1F5PFB3"/>
<dbReference type="SUPFAM" id="SSF53756">
    <property type="entry name" value="UDP-Glycosyltransferase/glycogen phosphorylase"/>
    <property type="match status" value="1"/>
</dbReference>
<evidence type="ECO:0000313" key="3">
    <source>
        <dbReference type="EMBL" id="OGE88593.1"/>
    </source>
</evidence>
<gene>
    <name evidence="3" type="ORF">A2722_03175</name>
</gene>
<proteinExistence type="predicted"/>
<feature type="domain" description="Glycosyltransferase subfamily 4-like N-terminal" evidence="2">
    <location>
        <begin position="15"/>
        <end position="186"/>
    </location>
</feature>
<protein>
    <recommendedName>
        <fullName evidence="5">Glycosyltransferase subfamily 4-like N-terminal domain-containing protein</fullName>
    </recommendedName>
</protein>
<accession>A0A1F5PFB3</accession>